<feature type="region of interest" description="Disordered" evidence="1">
    <location>
        <begin position="383"/>
        <end position="425"/>
    </location>
</feature>
<reference evidence="2 3" key="1">
    <citation type="journal article" name="Sci. Rep.">
        <title>Telomere-to-telomere assembled and centromere annotated genomes of the two main subspecies of the button mushroom Agaricus bisporus reveal especially polymorphic chromosome ends.</title>
        <authorList>
            <person name="Sonnenberg A.S.M."/>
            <person name="Sedaghat-Telgerd N."/>
            <person name="Lavrijssen B."/>
            <person name="Ohm R.A."/>
            <person name="Hendrickx P.M."/>
            <person name="Scholtmeijer K."/>
            <person name="Baars J.J.P."/>
            <person name="van Peer A."/>
        </authorList>
    </citation>
    <scope>NUCLEOTIDE SEQUENCE [LARGE SCALE GENOMIC DNA]</scope>
    <source>
        <strain evidence="2 3">H119_p4</strain>
    </source>
</reference>
<name>A0A8H7KDU5_AGABI</name>
<proteinExistence type="predicted"/>
<dbReference type="AlphaFoldDB" id="A0A8H7KDU5"/>
<comment type="caution">
    <text evidence="2">The sequence shown here is derived from an EMBL/GenBank/DDBJ whole genome shotgun (WGS) entry which is preliminary data.</text>
</comment>
<gene>
    <name evidence="2" type="ORF">Agabi119p4_6992</name>
</gene>
<evidence type="ECO:0000313" key="3">
    <source>
        <dbReference type="Proteomes" id="UP000629468"/>
    </source>
</evidence>
<protein>
    <submittedName>
        <fullName evidence="2">Uncharacterized protein</fullName>
    </submittedName>
</protein>
<dbReference type="Proteomes" id="UP000629468">
    <property type="component" value="Unassembled WGS sequence"/>
</dbReference>
<organism evidence="2 3">
    <name type="scientific">Agaricus bisporus var. burnettii</name>
    <dbReference type="NCBI Taxonomy" id="192524"/>
    <lineage>
        <taxon>Eukaryota</taxon>
        <taxon>Fungi</taxon>
        <taxon>Dikarya</taxon>
        <taxon>Basidiomycota</taxon>
        <taxon>Agaricomycotina</taxon>
        <taxon>Agaricomycetes</taxon>
        <taxon>Agaricomycetidae</taxon>
        <taxon>Agaricales</taxon>
        <taxon>Agaricineae</taxon>
        <taxon>Agaricaceae</taxon>
        <taxon>Agaricus</taxon>
    </lineage>
</organism>
<evidence type="ECO:0000256" key="1">
    <source>
        <dbReference type="SAM" id="MobiDB-lite"/>
    </source>
</evidence>
<sequence>MNEPLSYASRLNDGFYDTLYKKFQAFKDNEQFMFGNMFYGFDGDEKATFTPSYEAGNPSASKSFGRTTYIDKRTKEELNLIVFGEVDEPSNGTCISARGNHLAPKQLPITDKSNVRDVIAIRALTNCGENSELKQAFENQIETLSDIVNLDAELATGIDAGSDVTSFILTENPVIGASNRIKITLPLKYQANAGSTLPIPTVVPKKRKVLRGPDNNPNEFVSQEHSTLNIASSSKSECEIKDIGSTYPCSYLDNHGDHKYFAQLNSRVVQQNIVDTNGTLVPPWQMWDKLRAGTLILVEGNLICWNIPPRSGVASKKIYQVVAHRIKVICPSPEHASPPMTIEAYEKPRQEKQIQSSVSFNNFNPTSLFNPISTNSSMSFNGNENGPNHMEVYYDSSDTTGTNKLKDKEGCQQGRNSAPKKPMKRKTPSRLFFVFVKVYASN</sequence>
<accession>A0A8H7KDU5</accession>
<dbReference type="EMBL" id="JABXXO010000009">
    <property type="protein sequence ID" value="KAF7771018.1"/>
    <property type="molecule type" value="Genomic_DNA"/>
</dbReference>
<evidence type="ECO:0000313" key="2">
    <source>
        <dbReference type="EMBL" id="KAF7771018.1"/>
    </source>
</evidence>